<gene>
    <name evidence="10" type="ORF">CKAN_02559500</name>
</gene>
<feature type="active site" evidence="6">
    <location>
        <position position="121"/>
    </location>
</feature>
<dbReference type="Gene3D" id="2.40.70.10">
    <property type="entry name" value="Acid Proteases"/>
    <property type="match status" value="2"/>
</dbReference>
<dbReference type="InterPro" id="IPR051708">
    <property type="entry name" value="Plant_Aspart_Prot_A1"/>
</dbReference>
<evidence type="ECO:0000259" key="9">
    <source>
        <dbReference type="PROSITE" id="PS51767"/>
    </source>
</evidence>
<dbReference type="InterPro" id="IPR034161">
    <property type="entry name" value="Pepsin-like_plant"/>
</dbReference>
<evidence type="ECO:0000256" key="6">
    <source>
        <dbReference type="PIRSR" id="PIRSR601461-1"/>
    </source>
</evidence>
<comment type="caution">
    <text evidence="10">The sequence shown here is derived from an EMBL/GenBank/DDBJ whole genome shotgun (WGS) entry which is preliminary data.</text>
</comment>
<evidence type="ECO:0000256" key="2">
    <source>
        <dbReference type="ARBA" id="ARBA00022670"/>
    </source>
</evidence>
<keyword evidence="8" id="KW-0732">Signal</keyword>
<dbReference type="PROSITE" id="PS51767">
    <property type="entry name" value="PEPTIDASE_A1"/>
    <property type="match status" value="1"/>
</dbReference>
<dbReference type="STRING" id="337451.A0A3S4PXU1"/>
<dbReference type="InterPro" id="IPR001461">
    <property type="entry name" value="Aspartic_peptidase_A1"/>
</dbReference>
<dbReference type="InterPro" id="IPR032799">
    <property type="entry name" value="TAXi_C"/>
</dbReference>
<dbReference type="InterPro" id="IPR021109">
    <property type="entry name" value="Peptidase_aspartic_dom_sf"/>
</dbReference>
<dbReference type="InterPro" id="IPR001969">
    <property type="entry name" value="Aspartic_peptidase_AS"/>
</dbReference>
<proteinExistence type="inferred from homology"/>
<dbReference type="Proteomes" id="UP000283530">
    <property type="component" value="Unassembled WGS sequence"/>
</dbReference>
<evidence type="ECO:0000256" key="1">
    <source>
        <dbReference type="ARBA" id="ARBA00007447"/>
    </source>
</evidence>
<dbReference type="CDD" id="cd05476">
    <property type="entry name" value="pepsin_A_like_plant"/>
    <property type="match status" value="1"/>
</dbReference>
<dbReference type="SUPFAM" id="SSF50630">
    <property type="entry name" value="Acid proteases"/>
    <property type="match status" value="1"/>
</dbReference>
<keyword evidence="4 7" id="KW-0378">Hydrolase</keyword>
<dbReference type="PANTHER" id="PTHR47967">
    <property type="entry name" value="OS07G0603500 PROTEIN-RELATED"/>
    <property type="match status" value="1"/>
</dbReference>
<evidence type="ECO:0000256" key="4">
    <source>
        <dbReference type="ARBA" id="ARBA00022801"/>
    </source>
</evidence>
<keyword evidence="11" id="KW-1185">Reference proteome</keyword>
<keyword evidence="3 7" id="KW-0064">Aspartyl protease</keyword>
<feature type="chain" id="PRO_5018586162" evidence="8">
    <location>
        <begin position="22"/>
        <end position="463"/>
    </location>
</feature>
<dbReference type="GO" id="GO:0006508">
    <property type="term" value="P:proteolysis"/>
    <property type="evidence" value="ECO:0007669"/>
    <property type="project" value="UniProtKB-KW"/>
</dbReference>
<feature type="domain" description="Peptidase A1" evidence="9">
    <location>
        <begin position="103"/>
        <end position="457"/>
    </location>
</feature>
<dbReference type="PROSITE" id="PS00141">
    <property type="entry name" value="ASP_PROTEASE"/>
    <property type="match status" value="2"/>
</dbReference>
<sequence>MSFLLPIFLFLVGFFPNPAFCENAVSSMRFELIHSDGPELLGTAIKPENRLKHFRELVHRDFYRKKMVSEMLGRRRRATELSGDGNSFAMPMSSGAYARTGQYFVRFQVGTPAQKFLLVADTGSDLTWMNCRYRCRNCTNPGGRRRRVFHADSSSSFSPVKCSSAACQRLPFSLTTCPAPESPCAYDYRYADGSYAKGIFADESTTVTLSSGERVKLKGVVIGCSSSFDGSSFRAADGVLGLARSNHSFAVKATDHAGGKFSYCLVDHLSPKNASGYLSFGSATTPSDCKSAMQHTRLLLDPLLDPFYAVQVTGISVGGILLPIPRVVWDASSQGGVILDSGSSLTMLAEPAYRAVLSALSAPLMAFPKVDNKPFDFCFNVSGGGYKEDLVPILAVHLDGAARFEPPVKSYVIDVADGVKCIGILSASWPAISTIGNILQQNFLWEFDLHNGRLGFEPSTCGP</sequence>
<dbReference type="InterPro" id="IPR032861">
    <property type="entry name" value="TAXi_N"/>
</dbReference>
<accession>A0A3S4PXU1</accession>
<evidence type="ECO:0000256" key="7">
    <source>
        <dbReference type="RuleBase" id="RU000454"/>
    </source>
</evidence>
<reference evidence="10 11" key="1">
    <citation type="journal article" date="2019" name="Nat. Plants">
        <title>Stout camphor tree genome fills gaps in understanding of flowering plant genome evolution.</title>
        <authorList>
            <person name="Chaw S.M."/>
            <person name="Liu Y.C."/>
            <person name="Wu Y.W."/>
            <person name="Wang H.Y."/>
            <person name="Lin C.I."/>
            <person name="Wu C.S."/>
            <person name="Ke H.M."/>
            <person name="Chang L.Y."/>
            <person name="Hsu C.Y."/>
            <person name="Yang H.T."/>
            <person name="Sudianto E."/>
            <person name="Hsu M.H."/>
            <person name="Wu K.P."/>
            <person name="Wang L.N."/>
            <person name="Leebens-Mack J.H."/>
            <person name="Tsai I.J."/>
        </authorList>
    </citation>
    <scope>NUCLEOTIDE SEQUENCE [LARGE SCALE GENOMIC DNA]</scope>
    <source>
        <strain evidence="11">cv. Chaw 1501</strain>
        <tissue evidence="10">Young leaves</tissue>
    </source>
</reference>
<protein>
    <submittedName>
        <fullName evidence="10">Aspartyl protease family protein 2-like protein</fullName>
    </submittedName>
</protein>
<keyword evidence="2 7" id="KW-0645">Protease</keyword>
<dbReference type="FunFam" id="2.40.70.10:FF:000033">
    <property type="entry name" value="Aspartyl protease family protein"/>
    <property type="match status" value="1"/>
</dbReference>
<dbReference type="PANTHER" id="PTHR47967:SF69">
    <property type="entry name" value="ASPARTIC PROTEINASE NANA, CHLOROPLAST"/>
    <property type="match status" value="1"/>
</dbReference>
<evidence type="ECO:0000313" key="10">
    <source>
        <dbReference type="EMBL" id="RWR96222.1"/>
    </source>
</evidence>
<dbReference type="AlphaFoldDB" id="A0A3S4PXU1"/>
<dbReference type="GO" id="GO:0004190">
    <property type="term" value="F:aspartic-type endopeptidase activity"/>
    <property type="evidence" value="ECO:0007669"/>
    <property type="project" value="UniProtKB-KW"/>
</dbReference>
<name>A0A3S4PXU1_9MAGN</name>
<dbReference type="OrthoDB" id="2747330at2759"/>
<keyword evidence="5" id="KW-0325">Glycoprotein</keyword>
<organism evidence="10 11">
    <name type="scientific">Cinnamomum micranthum f. kanehirae</name>
    <dbReference type="NCBI Taxonomy" id="337451"/>
    <lineage>
        <taxon>Eukaryota</taxon>
        <taxon>Viridiplantae</taxon>
        <taxon>Streptophyta</taxon>
        <taxon>Embryophyta</taxon>
        <taxon>Tracheophyta</taxon>
        <taxon>Spermatophyta</taxon>
        <taxon>Magnoliopsida</taxon>
        <taxon>Magnoliidae</taxon>
        <taxon>Laurales</taxon>
        <taxon>Lauraceae</taxon>
        <taxon>Cinnamomum</taxon>
    </lineage>
</organism>
<feature type="active site" evidence="6">
    <location>
        <position position="340"/>
    </location>
</feature>
<dbReference type="PRINTS" id="PR00792">
    <property type="entry name" value="PEPSIN"/>
</dbReference>
<comment type="similarity">
    <text evidence="1 7">Belongs to the peptidase A1 family.</text>
</comment>
<dbReference type="Pfam" id="PF14543">
    <property type="entry name" value="TAXi_N"/>
    <property type="match status" value="1"/>
</dbReference>
<dbReference type="Pfam" id="PF14541">
    <property type="entry name" value="TAXi_C"/>
    <property type="match status" value="1"/>
</dbReference>
<evidence type="ECO:0000256" key="5">
    <source>
        <dbReference type="ARBA" id="ARBA00023180"/>
    </source>
</evidence>
<dbReference type="EMBL" id="QPKB01000012">
    <property type="protein sequence ID" value="RWR96222.1"/>
    <property type="molecule type" value="Genomic_DNA"/>
</dbReference>
<evidence type="ECO:0000256" key="8">
    <source>
        <dbReference type="SAM" id="SignalP"/>
    </source>
</evidence>
<feature type="signal peptide" evidence="8">
    <location>
        <begin position="1"/>
        <end position="21"/>
    </location>
</feature>
<evidence type="ECO:0000313" key="11">
    <source>
        <dbReference type="Proteomes" id="UP000283530"/>
    </source>
</evidence>
<evidence type="ECO:0000256" key="3">
    <source>
        <dbReference type="ARBA" id="ARBA00022750"/>
    </source>
</evidence>
<dbReference type="InterPro" id="IPR033121">
    <property type="entry name" value="PEPTIDASE_A1"/>
</dbReference>